<feature type="chain" id="PRO_5021743586" evidence="2">
    <location>
        <begin position="24"/>
        <end position="279"/>
    </location>
</feature>
<feature type="signal peptide" evidence="2">
    <location>
        <begin position="1"/>
        <end position="23"/>
    </location>
</feature>
<dbReference type="Proteomes" id="UP000315724">
    <property type="component" value="Chromosome"/>
</dbReference>
<dbReference type="AlphaFoldDB" id="A0A517QPY9"/>
<sequence precursor="true">MRNQLKSSLCGLVFILAGLPAVAEQPASEKETVNTQTVDNQAVNISVAEIASQPIQQPQQTSNSEQIKEVKKPTVNAKKKSGVQKKPRRSKVKATKNLLNFNFAYDPEEGDFNGAVGSSNDQWNFIDYGQQKLQQVRFADGTESDIEVNVSENDGEWGITGDTGIYHGYIYHNCRCVDLSVSLKYLPAGIYEVYVFAHGDAPNQNAAIEVESGSVKLTGKTTLNDGTWNFRSKKFQDENQYVRYVAEVEPGSEMTITSKRDGSNYSMFNAIQLKRIAKP</sequence>
<evidence type="ECO:0000256" key="2">
    <source>
        <dbReference type="SAM" id="SignalP"/>
    </source>
</evidence>
<evidence type="ECO:0000313" key="4">
    <source>
        <dbReference type="Proteomes" id="UP000315724"/>
    </source>
</evidence>
<feature type="compositionally biased region" description="Basic residues" evidence="1">
    <location>
        <begin position="77"/>
        <end position="89"/>
    </location>
</feature>
<feature type="compositionally biased region" description="Polar residues" evidence="1">
    <location>
        <begin position="54"/>
        <end position="65"/>
    </location>
</feature>
<keyword evidence="4" id="KW-1185">Reference proteome</keyword>
<gene>
    <name evidence="3" type="ORF">Mal48_29450</name>
</gene>
<dbReference type="KEGG" id="tpol:Mal48_29450"/>
<dbReference type="OrthoDB" id="280583at2"/>
<feature type="region of interest" description="Disordered" evidence="1">
    <location>
        <begin position="54"/>
        <end position="89"/>
    </location>
</feature>
<accession>A0A517QPY9</accession>
<keyword evidence="2" id="KW-0732">Signal</keyword>
<dbReference type="RefSeq" id="WP_145200403.1">
    <property type="nucleotide sequence ID" value="NZ_CP036267.1"/>
</dbReference>
<name>A0A517QPY9_9PLAN</name>
<organism evidence="3 4">
    <name type="scientific">Thalassoglobus polymorphus</name>
    <dbReference type="NCBI Taxonomy" id="2527994"/>
    <lineage>
        <taxon>Bacteria</taxon>
        <taxon>Pseudomonadati</taxon>
        <taxon>Planctomycetota</taxon>
        <taxon>Planctomycetia</taxon>
        <taxon>Planctomycetales</taxon>
        <taxon>Planctomycetaceae</taxon>
        <taxon>Thalassoglobus</taxon>
    </lineage>
</organism>
<evidence type="ECO:0000256" key="1">
    <source>
        <dbReference type="SAM" id="MobiDB-lite"/>
    </source>
</evidence>
<evidence type="ECO:0000313" key="3">
    <source>
        <dbReference type="EMBL" id="QDT33691.1"/>
    </source>
</evidence>
<protein>
    <submittedName>
        <fullName evidence="3">Uncharacterized protein</fullName>
    </submittedName>
</protein>
<reference evidence="3 4" key="1">
    <citation type="submission" date="2019-02" db="EMBL/GenBank/DDBJ databases">
        <title>Deep-cultivation of Planctomycetes and their phenomic and genomic characterization uncovers novel biology.</title>
        <authorList>
            <person name="Wiegand S."/>
            <person name="Jogler M."/>
            <person name="Boedeker C."/>
            <person name="Pinto D."/>
            <person name="Vollmers J."/>
            <person name="Rivas-Marin E."/>
            <person name="Kohn T."/>
            <person name="Peeters S.H."/>
            <person name="Heuer A."/>
            <person name="Rast P."/>
            <person name="Oberbeckmann S."/>
            <person name="Bunk B."/>
            <person name="Jeske O."/>
            <person name="Meyerdierks A."/>
            <person name="Storesund J.E."/>
            <person name="Kallscheuer N."/>
            <person name="Luecker S."/>
            <person name="Lage O.M."/>
            <person name="Pohl T."/>
            <person name="Merkel B.J."/>
            <person name="Hornburger P."/>
            <person name="Mueller R.-W."/>
            <person name="Bruemmer F."/>
            <person name="Labrenz M."/>
            <person name="Spormann A.M."/>
            <person name="Op den Camp H."/>
            <person name="Overmann J."/>
            <person name="Amann R."/>
            <person name="Jetten M.S.M."/>
            <person name="Mascher T."/>
            <person name="Medema M.H."/>
            <person name="Devos D.P."/>
            <person name="Kaster A.-K."/>
            <person name="Ovreas L."/>
            <person name="Rohde M."/>
            <person name="Galperin M.Y."/>
            <person name="Jogler C."/>
        </authorList>
    </citation>
    <scope>NUCLEOTIDE SEQUENCE [LARGE SCALE GENOMIC DNA]</scope>
    <source>
        <strain evidence="3 4">Mal48</strain>
    </source>
</reference>
<proteinExistence type="predicted"/>
<dbReference type="EMBL" id="CP036267">
    <property type="protein sequence ID" value="QDT33691.1"/>
    <property type="molecule type" value="Genomic_DNA"/>
</dbReference>